<proteinExistence type="predicted"/>
<feature type="region of interest" description="Disordered" evidence="1">
    <location>
        <begin position="993"/>
        <end position="1019"/>
    </location>
</feature>
<feature type="compositionally biased region" description="Gly residues" evidence="1">
    <location>
        <begin position="1528"/>
        <end position="1541"/>
    </location>
</feature>
<sequence>MSDLDGFGSSDDAEFGEQTFDAGDRRPRPLVLRPDISSLPSIGDDSDDDSSPSEPEVVFSSINWEAQAELQFDRPSSLAGSDEKQQIAEGDKPPLSATPRAAPLVREGSAQGAAVSALERQRSDDADGEADEPYAGRGWLSGAAGRLANVASGRNRIGATDEDQVAAAARDAAALLQQQQLAGQQQQDAAATASPASLAGGPGSTGPVAIDLRQSIAEVAQRNEQQAVAAAAQRASQAKATAAQRRLAAGSDEGSDDGSDEEVSPKKVRPVPPSALKASPPPQVADAAARLTPSAPAPVVPGEPGAMSAAPDRGAHSAAPVSAKDSPALASKAGAMPAASAPKPRSVTWAQSDDVHVIGSSGGSTAVAARGSAGGATAVAPSSNGGATAVASKSSSIGTDVTGLRPSTRSSFVCTTERQSEELAAEEERLQDIRAYLKARSGAAAARPADGQDSSAKDEAASVAEIATSTAERQWPEPPAVVAQRVSSLAERPSASLASANGTTAVPKALAERSRVVSNLGGVRLLGALASSPLVPPSAAASGTRAGGPQPAAASSGAGSGGASGEVRVLALACVPRSGMDTDSYSHVLPGTEAAAAAAASAAASQLAAALGNARWADVLGAAGTYTDARLSGWVSARPGAEQLFAPLRIAPHSLSQTAHRTSSSGGAPSPIGGGGDASSGGTFVCMVTRGALRQPSLLRSIVDRAACLGLTLRGLQVLYADDDAAAAVVSATPHRPQAYTGAAVLALCGANDALRRWSAELGPPDAALAARSEPSSLHALYGSVARHITCSYDSGAAAREVAVLFGGSSAGPGGGDTPLSPALPVASPRGAAAGAMHIASPSGSGSAAESAAAVTGLQPGSAAPQTQSLALPACGAEQQSAALWAAQHLLWCGYSLRGLLVARTNPPQQGPAGDPSLILEVSKEEAADQLPLLLSNLPVGPTAPSSDGAAQLPSRPLLPELLCAQPPQSSTELHALPPPHVAEDLLAGASTAAAAAQGRATTMSSSQRAPIAGKPEHHGEDQVTVVALQSRPLHAAALVLAALVAHVTALAGPSSDPSPVGRLELVACRMLRQVPSDIASCLVVQHPATSSGGGATAGLRAPQRLVISHPAMLAVLHGPGSQARVAQLLAAAVQRFGIHAATEASAAVAGAAALHSVHGGSGGDTASWQARLDALLRQYPGAAVVPLLAGATVAQSSAKRALAYAFSPAHVFLDAGLHDGVHRPTLPAASGAVTRDAATPLSRLLIGPERLPAVIAVDYGAVHRNVLPRLLKQLWREGYAVHAATSCTLRADGAAAAAMAALSGQPAVLLHVSRSNAVLHLRSVAASLAAATGGAGSGLHACGTWREAVAVVSEVWPEPASCESSINAASEPTRVGLFAPKSAPRRFVRPEGSRLLQLTNLIVTPSTDLTGGELPGLDWPHLADALEALHGEGFRLAGLRVAAVGPRDLADLARASCRISPRQQQAVHAAAAAATAAVPDWAAGLPGASSGGLLPPPSNVAMVALARDNAVTALQILMDEASRSTGSGAGPASGGEGGAPVGAPAAPPRGPAGGQRGAAAALAALATCVSVSHSPAAAEQQVSAAYDGLFGAGGVSLLQ</sequence>
<feature type="compositionally biased region" description="Low complexity" evidence="1">
    <location>
        <begin position="222"/>
        <end position="252"/>
    </location>
</feature>
<gene>
    <name evidence="2" type="ORF">GPECTOR_44g21</name>
</gene>
<feature type="compositionally biased region" description="Low complexity" evidence="1">
    <location>
        <begin position="177"/>
        <end position="199"/>
    </location>
</feature>
<evidence type="ECO:0008006" key="4">
    <source>
        <dbReference type="Google" id="ProtNLM"/>
    </source>
</evidence>
<comment type="caution">
    <text evidence="2">The sequence shown here is derived from an EMBL/GenBank/DDBJ whole genome shotgun (WGS) entry which is preliminary data.</text>
</comment>
<feature type="region of interest" description="Disordered" evidence="1">
    <location>
        <begin position="177"/>
        <end position="210"/>
    </location>
</feature>
<evidence type="ECO:0000256" key="1">
    <source>
        <dbReference type="SAM" id="MobiDB-lite"/>
    </source>
</evidence>
<feature type="region of interest" description="Disordered" evidence="1">
    <location>
        <begin position="656"/>
        <end position="676"/>
    </location>
</feature>
<reference evidence="3" key="1">
    <citation type="journal article" date="2016" name="Nat. Commun.">
        <title>The Gonium pectorale genome demonstrates co-option of cell cycle regulation during the evolution of multicellularity.</title>
        <authorList>
            <person name="Hanschen E.R."/>
            <person name="Marriage T.N."/>
            <person name="Ferris P.J."/>
            <person name="Hamaji T."/>
            <person name="Toyoda A."/>
            <person name="Fujiyama A."/>
            <person name="Neme R."/>
            <person name="Noguchi H."/>
            <person name="Minakuchi Y."/>
            <person name="Suzuki M."/>
            <person name="Kawai-Toyooka H."/>
            <person name="Smith D.R."/>
            <person name="Sparks H."/>
            <person name="Anderson J."/>
            <person name="Bakaric R."/>
            <person name="Luria V."/>
            <person name="Karger A."/>
            <person name="Kirschner M.W."/>
            <person name="Durand P.M."/>
            <person name="Michod R.E."/>
            <person name="Nozaki H."/>
            <person name="Olson B.J."/>
        </authorList>
    </citation>
    <scope>NUCLEOTIDE SEQUENCE [LARGE SCALE GENOMIC DNA]</scope>
    <source>
        <strain evidence="3">NIES-2863</strain>
    </source>
</reference>
<feature type="compositionally biased region" description="Low complexity" evidence="1">
    <location>
        <begin position="29"/>
        <end position="43"/>
    </location>
</feature>
<dbReference type="EMBL" id="LSYV01000045">
    <property type="protein sequence ID" value="KXZ46342.1"/>
    <property type="molecule type" value="Genomic_DNA"/>
</dbReference>
<feature type="compositionally biased region" description="Acidic residues" evidence="1">
    <location>
        <begin position="253"/>
        <end position="262"/>
    </location>
</feature>
<feature type="compositionally biased region" description="Polar residues" evidence="1">
    <location>
        <begin position="380"/>
        <end position="416"/>
    </location>
</feature>
<feature type="compositionally biased region" description="Low complexity" evidence="1">
    <location>
        <begin position="52"/>
        <end position="61"/>
    </location>
</feature>
<name>A0A150G921_GONPE</name>
<evidence type="ECO:0000313" key="2">
    <source>
        <dbReference type="EMBL" id="KXZ46342.1"/>
    </source>
</evidence>
<feature type="compositionally biased region" description="Low complexity" evidence="1">
    <location>
        <begin position="537"/>
        <end position="557"/>
    </location>
</feature>
<feature type="region of interest" description="Disordered" evidence="1">
    <location>
        <begin position="222"/>
        <end position="348"/>
    </location>
</feature>
<keyword evidence="3" id="KW-1185">Reference proteome</keyword>
<feature type="region of interest" description="Disordered" evidence="1">
    <location>
        <begin position="1"/>
        <end position="142"/>
    </location>
</feature>
<feature type="region of interest" description="Disordered" evidence="1">
    <location>
        <begin position="1524"/>
        <end position="1556"/>
    </location>
</feature>
<feature type="region of interest" description="Disordered" evidence="1">
    <location>
        <begin position="361"/>
        <end position="426"/>
    </location>
</feature>
<protein>
    <recommendedName>
        <fullName evidence="4">Nucleoside diphosphate kinase-like domain-containing protein</fullName>
    </recommendedName>
</protein>
<dbReference type="Proteomes" id="UP000075714">
    <property type="component" value="Unassembled WGS sequence"/>
</dbReference>
<feature type="region of interest" description="Disordered" evidence="1">
    <location>
        <begin position="537"/>
        <end position="561"/>
    </location>
</feature>
<feature type="compositionally biased region" description="Basic and acidic residues" evidence="1">
    <location>
        <begin position="81"/>
        <end position="92"/>
    </location>
</feature>
<evidence type="ECO:0000313" key="3">
    <source>
        <dbReference type="Proteomes" id="UP000075714"/>
    </source>
</evidence>
<feature type="compositionally biased region" description="Low complexity" evidence="1">
    <location>
        <begin position="993"/>
        <end position="1003"/>
    </location>
</feature>
<feature type="region of interest" description="Disordered" evidence="1">
    <location>
        <begin position="442"/>
        <end position="463"/>
    </location>
</feature>
<dbReference type="STRING" id="33097.A0A150G921"/>
<feature type="compositionally biased region" description="Low complexity" evidence="1">
    <location>
        <begin position="327"/>
        <end position="344"/>
    </location>
</feature>
<accession>A0A150G921</accession>
<organism evidence="2 3">
    <name type="scientific">Gonium pectorale</name>
    <name type="common">Green alga</name>
    <dbReference type="NCBI Taxonomy" id="33097"/>
    <lineage>
        <taxon>Eukaryota</taxon>
        <taxon>Viridiplantae</taxon>
        <taxon>Chlorophyta</taxon>
        <taxon>core chlorophytes</taxon>
        <taxon>Chlorophyceae</taxon>
        <taxon>CS clade</taxon>
        <taxon>Chlamydomonadales</taxon>
        <taxon>Volvocaceae</taxon>
        <taxon>Gonium</taxon>
    </lineage>
</organism>
<dbReference type="OrthoDB" id="2162449at2759"/>